<evidence type="ECO:0000256" key="6">
    <source>
        <dbReference type="ARBA" id="ARBA00022777"/>
    </source>
</evidence>
<dbReference type="Proteomes" id="UP000828251">
    <property type="component" value="Unassembled WGS sequence"/>
</dbReference>
<evidence type="ECO:0000256" key="9">
    <source>
        <dbReference type="RuleBase" id="RU004011"/>
    </source>
</evidence>
<accession>A0A9D3URR6</accession>
<comment type="similarity">
    <text evidence="3 8 9">Belongs to the NDK family.</text>
</comment>
<feature type="binding site" evidence="8">
    <location>
        <position position="247"/>
    </location>
    <ligand>
        <name>ATP</name>
        <dbReference type="ChEBI" id="CHEBI:30616"/>
    </ligand>
</feature>
<comment type="caution">
    <text evidence="12">The sequence shown here is derived from an EMBL/GenBank/DDBJ whole genome shotgun (WGS) entry which is preliminary data.</text>
</comment>
<dbReference type="SMART" id="SM00562">
    <property type="entry name" value="NDK"/>
    <property type="match status" value="1"/>
</dbReference>
<evidence type="ECO:0000256" key="4">
    <source>
        <dbReference type="ARBA" id="ARBA00022679"/>
    </source>
</evidence>
<dbReference type="SUPFAM" id="SSF54919">
    <property type="entry name" value="Nucleoside diphosphate kinase, NDK"/>
    <property type="match status" value="1"/>
</dbReference>
<evidence type="ECO:0000256" key="5">
    <source>
        <dbReference type="ARBA" id="ARBA00022741"/>
    </source>
</evidence>
<dbReference type="InterPro" id="IPR036850">
    <property type="entry name" value="NDK-like_dom_sf"/>
</dbReference>
<evidence type="ECO:0000256" key="3">
    <source>
        <dbReference type="ARBA" id="ARBA00008142"/>
    </source>
</evidence>
<keyword evidence="13" id="KW-1185">Reference proteome</keyword>
<dbReference type="GO" id="GO:0006228">
    <property type="term" value="P:UTP biosynthetic process"/>
    <property type="evidence" value="ECO:0007669"/>
    <property type="project" value="InterPro"/>
</dbReference>
<feature type="compositionally biased region" description="Basic and acidic residues" evidence="10">
    <location>
        <begin position="76"/>
        <end position="86"/>
    </location>
</feature>
<feature type="binding site" evidence="8">
    <location>
        <position position="227"/>
    </location>
    <ligand>
        <name>ATP</name>
        <dbReference type="ChEBI" id="CHEBI:30616"/>
    </ligand>
</feature>
<dbReference type="Gene3D" id="3.30.70.141">
    <property type="entry name" value="Nucleoside diphosphate kinase-like domain"/>
    <property type="match status" value="1"/>
</dbReference>
<organism evidence="12 13">
    <name type="scientific">Gossypium stocksii</name>
    <dbReference type="NCBI Taxonomy" id="47602"/>
    <lineage>
        <taxon>Eukaryota</taxon>
        <taxon>Viridiplantae</taxon>
        <taxon>Streptophyta</taxon>
        <taxon>Embryophyta</taxon>
        <taxon>Tracheophyta</taxon>
        <taxon>Spermatophyta</taxon>
        <taxon>Magnoliopsida</taxon>
        <taxon>eudicotyledons</taxon>
        <taxon>Gunneridae</taxon>
        <taxon>Pentapetalae</taxon>
        <taxon>rosids</taxon>
        <taxon>malvids</taxon>
        <taxon>Malvales</taxon>
        <taxon>Malvaceae</taxon>
        <taxon>Malvoideae</taxon>
        <taxon>Gossypium</taxon>
    </lineage>
</organism>
<evidence type="ECO:0000256" key="7">
    <source>
        <dbReference type="ARBA" id="ARBA00022840"/>
    </source>
</evidence>
<dbReference type="AlphaFoldDB" id="A0A9D3URR6"/>
<dbReference type="GO" id="GO:0006183">
    <property type="term" value="P:GTP biosynthetic process"/>
    <property type="evidence" value="ECO:0007669"/>
    <property type="project" value="InterPro"/>
</dbReference>
<dbReference type="PANTHER" id="PTHR46161">
    <property type="entry name" value="NUCLEOSIDE DIPHOSPHATE KINASE"/>
    <property type="match status" value="1"/>
</dbReference>
<dbReference type="InterPro" id="IPR034907">
    <property type="entry name" value="NDK-like_dom"/>
</dbReference>
<feature type="domain" description="Nucleoside diphosphate kinase-like" evidence="11">
    <location>
        <begin position="143"/>
        <end position="283"/>
    </location>
</feature>
<comment type="catalytic activity">
    <reaction evidence="1">
        <text>a 2'-deoxyribonucleoside 5'-diphosphate + ATP = a 2'-deoxyribonucleoside 5'-triphosphate + ADP</text>
        <dbReference type="Rhea" id="RHEA:44640"/>
        <dbReference type="ChEBI" id="CHEBI:30616"/>
        <dbReference type="ChEBI" id="CHEBI:61560"/>
        <dbReference type="ChEBI" id="CHEBI:73316"/>
        <dbReference type="ChEBI" id="CHEBI:456216"/>
        <dbReference type="EC" id="2.7.4.6"/>
    </reaction>
</comment>
<feature type="binding site" evidence="8">
    <location>
        <position position="199"/>
    </location>
    <ligand>
        <name>ATP</name>
        <dbReference type="ChEBI" id="CHEBI:30616"/>
    </ligand>
</feature>
<sequence length="291" mass="32799">MDKLCDQMSQLVTMLQKQNDQSLPSNTENNPWKDGKEHAKAIALQSSKALKPSITPIHEEEEVLEEVNESTEEEQTEHHEPNKEVVESESDPVIVKPSTMKVLSANDSISDQIFLLFDVNNSLEVHLLYLILECYSSTGRGEKERTLGIIKPDGLSGNYTNRIKQVILESGFEISKEIVIQLDEQDAANFYAEHSSKIFFTDLIRYMTSGPVLVMILEKEDGVAHWRNLIGPTDAGKAKITHPHSIRAMCGIDLEKNCIHGSDSHQSAEREIAFFFKEAPLDEAVRKHDEL</sequence>
<proteinExistence type="inferred from homology"/>
<reference evidence="12 13" key="1">
    <citation type="journal article" date="2021" name="Plant Biotechnol. J.">
        <title>Multi-omics assisted identification of the key and species-specific regulatory components of drought-tolerant mechanisms in Gossypium stocksii.</title>
        <authorList>
            <person name="Yu D."/>
            <person name="Ke L."/>
            <person name="Zhang D."/>
            <person name="Wu Y."/>
            <person name="Sun Y."/>
            <person name="Mei J."/>
            <person name="Sun J."/>
            <person name="Sun Y."/>
        </authorList>
    </citation>
    <scope>NUCLEOTIDE SEQUENCE [LARGE SCALE GENOMIC DNA]</scope>
    <source>
        <strain evidence="13">cv. E1</strain>
        <tissue evidence="12">Leaf</tissue>
    </source>
</reference>
<dbReference type="InterPro" id="IPR001564">
    <property type="entry name" value="Nucleoside_diP_kinase"/>
</dbReference>
<feature type="region of interest" description="Disordered" evidence="10">
    <location>
        <begin position="15"/>
        <end position="36"/>
    </location>
</feature>
<gene>
    <name evidence="12" type="ORF">J1N35_033819</name>
</gene>
<feature type="binding site" evidence="8">
    <location>
        <position position="151"/>
    </location>
    <ligand>
        <name>ATP</name>
        <dbReference type="ChEBI" id="CHEBI:30616"/>
    </ligand>
</feature>
<keyword evidence="5" id="KW-0547">Nucleotide-binding</keyword>
<dbReference type="EMBL" id="JAIQCV010000010">
    <property type="protein sequence ID" value="KAH1055754.1"/>
    <property type="molecule type" value="Genomic_DNA"/>
</dbReference>
<evidence type="ECO:0000256" key="10">
    <source>
        <dbReference type="SAM" id="MobiDB-lite"/>
    </source>
</evidence>
<evidence type="ECO:0000313" key="12">
    <source>
        <dbReference type="EMBL" id="KAH1055754.1"/>
    </source>
</evidence>
<evidence type="ECO:0000256" key="1">
    <source>
        <dbReference type="ARBA" id="ARBA00000082"/>
    </source>
</evidence>
<dbReference type="PROSITE" id="PS51374">
    <property type="entry name" value="NDPK_LIKE"/>
    <property type="match status" value="1"/>
</dbReference>
<protein>
    <recommendedName>
        <fullName evidence="11">Nucleoside diphosphate kinase-like domain-containing protein</fullName>
    </recommendedName>
</protein>
<dbReference type="GO" id="GO:0005524">
    <property type="term" value="F:ATP binding"/>
    <property type="evidence" value="ECO:0007669"/>
    <property type="project" value="UniProtKB-KW"/>
</dbReference>
<evidence type="ECO:0000256" key="8">
    <source>
        <dbReference type="PROSITE-ProRule" id="PRU00706"/>
    </source>
</evidence>
<feature type="binding site" evidence="8">
    <location>
        <position position="233"/>
    </location>
    <ligand>
        <name>ATP</name>
        <dbReference type="ChEBI" id="CHEBI:30616"/>
    </ligand>
</feature>
<name>A0A9D3URR6_9ROSI</name>
<dbReference type="GO" id="GO:0006241">
    <property type="term" value="P:CTP biosynthetic process"/>
    <property type="evidence" value="ECO:0007669"/>
    <property type="project" value="InterPro"/>
</dbReference>
<feature type="active site" description="Pros-phosphohistidine intermediate" evidence="8">
    <location>
        <position position="260"/>
    </location>
</feature>
<comment type="catalytic activity">
    <reaction evidence="2">
        <text>a ribonucleoside 5'-diphosphate + ATP = a ribonucleoside 5'-triphosphate + ADP</text>
        <dbReference type="Rhea" id="RHEA:18113"/>
        <dbReference type="ChEBI" id="CHEBI:30616"/>
        <dbReference type="ChEBI" id="CHEBI:57930"/>
        <dbReference type="ChEBI" id="CHEBI:61557"/>
        <dbReference type="ChEBI" id="CHEBI:456216"/>
        <dbReference type="EC" id="2.7.4.6"/>
    </reaction>
</comment>
<keyword evidence="7" id="KW-0067">ATP-binding</keyword>
<dbReference type="OrthoDB" id="2162449at2759"/>
<dbReference type="Pfam" id="PF00334">
    <property type="entry name" value="NDK"/>
    <property type="match status" value="1"/>
</dbReference>
<feature type="binding site" evidence="8">
    <location>
        <position position="257"/>
    </location>
    <ligand>
        <name>ATP</name>
        <dbReference type="ChEBI" id="CHEBI:30616"/>
    </ligand>
</feature>
<dbReference type="PRINTS" id="PR01243">
    <property type="entry name" value="NUCDPKINASE"/>
</dbReference>
<evidence type="ECO:0000256" key="2">
    <source>
        <dbReference type="ARBA" id="ARBA00000937"/>
    </source>
</evidence>
<keyword evidence="6" id="KW-0418">Kinase</keyword>
<feature type="region of interest" description="Disordered" evidence="10">
    <location>
        <begin position="50"/>
        <end position="91"/>
    </location>
</feature>
<feature type="compositionally biased region" description="Acidic residues" evidence="10">
    <location>
        <begin position="59"/>
        <end position="75"/>
    </location>
</feature>
<evidence type="ECO:0000259" key="11">
    <source>
        <dbReference type="SMART" id="SM00562"/>
    </source>
</evidence>
<feature type="compositionally biased region" description="Polar residues" evidence="10">
    <location>
        <begin position="15"/>
        <end position="30"/>
    </location>
</feature>
<evidence type="ECO:0000313" key="13">
    <source>
        <dbReference type="Proteomes" id="UP000828251"/>
    </source>
</evidence>
<keyword evidence="4" id="KW-0808">Transferase</keyword>
<dbReference type="GO" id="GO:0004550">
    <property type="term" value="F:nucleoside diphosphate kinase activity"/>
    <property type="evidence" value="ECO:0007669"/>
    <property type="project" value="UniProtKB-EC"/>
</dbReference>
<dbReference type="PANTHER" id="PTHR46161:SF3">
    <property type="entry name" value="NUCLEOSIDE DIPHOSPHATE KINASE DDB_G0292928-RELATED"/>
    <property type="match status" value="1"/>
</dbReference>